<dbReference type="GO" id="GO:0006508">
    <property type="term" value="P:proteolysis"/>
    <property type="evidence" value="ECO:0007669"/>
    <property type="project" value="UniProtKB-KW"/>
</dbReference>
<dbReference type="NCBIfam" id="NF033678">
    <property type="entry name" value="C69_fam_dipept"/>
    <property type="match status" value="1"/>
</dbReference>
<dbReference type="AlphaFoldDB" id="A0A256LLS1"/>
<reference evidence="9 10" key="3">
    <citation type="submission" date="2017-09" db="EMBL/GenBank/DDBJ databases">
        <title>Tripartite evolution among Lactobacillus johnsonii, Lactobacillus taiwanensis, Lactobacillus reuteri and their rodent host.</title>
        <authorList>
            <person name="Wang T."/>
            <person name="Knowles S."/>
            <person name="Cheng C."/>
        </authorList>
    </citation>
    <scope>NUCLEOTIDE SEQUENCE [LARGE SCALE GENOMIC DNA]</scope>
    <source>
        <strain evidence="8 9">609q</strain>
        <strain evidence="7 10">609u</strain>
    </source>
</reference>
<dbReference type="PANTHER" id="PTHR12994:SF17">
    <property type="entry name" value="LD30995P"/>
    <property type="match status" value="1"/>
</dbReference>
<accession>A0A256LLS1</accession>
<protein>
    <recommendedName>
        <fullName evidence="6">Dipeptidase</fullName>
        <ecNumber evidence="6">3.4.-.-</ecNumber>
    </recommendedName>
</protein>
<dbReference type="Gene3D" id="3.60.60.10">
    <property type="entry name" value="Penicillin V Acylase, Chain A"/>
    <property type="match status" value="1"/>
</dbReference>
<reference evidence="8 9" key="1">
    <citation type="submission" date="2017-04" db="EMBL/GenBank/DDBJ databases">
        <authorList>
            <person name="Afonso C.L."/>
            <person name="Miller P.J."/>
            <person name="Scott M.A."/>
            <person name="Spackman E."/>
            <person name="Goraichik I."/>
            <person name="Dimitrov K.M."/>
            <person name="Suarez D.L."/>
            <person name="Swayne D.E."/>
        </authorList>
    </citation>
    <scope>NUCLEOTIDE SEQUENCE [LARGE SCALE GENOMIC DNA]</scope>
    <source>
        <strain evidence="8 9">609q</strain>
    </source>
</reference>
<evidence type="ECO:0000256" key="6">
    <source>
        <dbReference type="RuleBase" id="RU364089"/>
    </source>
</evidence>
<keyword evidence="5 6" id="KW-0224">Dipeptidase</keyword>
<dbReference type="GO" id="GO:0070004">
    <property type="term" value="F:cysteine-type exopeptidase activity"/>
    <property type="evidence" value="ECO:0007669"/>
    <property type="project" value="InterPro"/>
</dbReference>
<dbReference type="EMBL" id="NGNV01000001">
    <property type="protein sequence ID" value="OYR89150.1"/>
    <property type="molecule type" value="Genomic_DNA"/>
</dbReference>
<evidence type="ECO:0000256" key="4">
    <source>
        <dbReference type="ARBA" id="ARBA00022801"/>
    </source>
</evidence>
<dbReference type="InterPro" id="IPR005322">
    <property type="entry name" value="Peptidase_C69"/>
</dbReference>
<gene>
    <name evidence="7" type="ORF">CBF53_00380</name>
    <name evidence="8" type="ORF">CBF70_00385</name>
</gene>
<evidence type="ECO:0000313" key="10">
    <source>
        <dbReference type="Proteomes" id="UP000216316"/>
    </source>
</evidence>
<dbReference type="Proteomes" id="UP000215828">
    <property type="component" value="Unassembled WGS sequence"/>
</dbReference>
<dbReference type="PANTHER" id="PTHR12994">
    <property type="entry name" value="SECERNIN"/>
    <property type="match status" value="1"/>
</dbReference>
<dbReference type="GO" id="GO:0016805">
    <property type="term" value="F:dipeptidase activity"/>
    <property type="evidence" value="ECO:0007669"/>
    <property type="project" value="UniProtKB-KW"/>
</dbReference>
<organism evidence="8 9">
    <name type="scientific">Lactobacillus taiwanensis</name>
    <dbReference type="NCBI Taxonomy" id="508451"/>
    <lineage>
        <taxon>Bacteria</taxon>
        <taxon>Bacillati</taxon>
        <taxon>Bacillota</taxon>
        <taxon>Bacilli</taxon>
        <taxon>Lactobacillales</taxon>
        <taxon>Lactobacillaceae</taxon>
        <taxon>Lactobacillus</taxon>
    </lineage>
</organism>
<keyword evidence="3 6" id="KW-0645">Protease</keyword>
<evidence type="ECO:0000256" key="2">
    <source>
        <dbReference type="ARBA" id="ARBA00007225"/>
    </source>
</evidence>
<name>A0A256LLS1_9LACO</name>
<keyword evidence="4 6" id="KW-0378">Hydrolase</keyword>
<dbReference type="InterPro" id="IPR047804">
    <property type="entry name" value="C69_dipept_A-like"/>
</dbReference>
<evidence type="ECO:0000256" key="5">
    <source>
        <dbReference type="ARBA" id="ARBA00022997"/>
    </source>
</evidence>
<evidence type="ECO:0000313" key="9">
    <source>
        <dbReference type="Proteomes" id="UP000215828"/>
    </source>
</evidence>
<comment type="caution">
    <text evidence="8">The sequence shown here is derived from an EMBL/GenBank/DDBJ whole genome shotgun (WGS) entry which is preliminary data.</text>
</comment>
<evidence type="ECO:0000313" key="7">
    <source>
        <dbReference type="EMBL" id="OYR89150.1"/>
    </source>
</evidence>
<sequence length="468" mass="53534">MIENNHSACTSILVGKNATTDGSIIIGRNEDDKPNCAKHLAFHEEKDIPNNHFKSNLNKFEMDLPTHRYGYSSTPNWSDKKGVYEESGINQFGVAMSATETTYANDQVQAYDPFKKTGIIEEAMVTCILPYVKTAREAIARFGEIIKDHGAGESDGILFADPNEAWYFEIGTAHTWVAERIPDDCYAVAANELAIQEIDFNDSDNFITSPGLQKFVEENDLWPNGKPFNWRRIFGTHNLLDTTYNTARVWTGQRILSPSIKQDPNSFDLPFIQKADHPISITDAQRVLRDHYDGTKYDVANPVNKDTAVYRPISVDFTEESHLLQLKGKDWIHWLSLGITCQNVYVPFYPQGSVVPSFYRHGKDKYASNSAYWIYKEAQVLADRSWKDYGLQLYQTRNATQQKLSQMRQEYDVKIDKEKDAKKRLALINEANKELAHTAVKDYQELIGKLITKEIKKSPLHFRRDPDL</sequence>
<dbReference type="EMBL" id="NGNX01000001">
    <property type="protein sequence ID" value="OYR93472.1"/>
    <property type="molecule type" value="Genomic_DNA"/>
</dbReference>
<proteinExistence type="inferred from homology"/>
<reference evidence="7 10" key="2">
    <citation type="submission" date="2017-05" db="EMBL/GenBank/DDBJ databases">
        <authorList>
            <person name="Lin X.B."/>
            <person name="Stothard P."/>
            <person name="Tasseva G."/>
            <person name="Walter J."/>
        </authorList>
    </citation>
    <scope>NUCLEOTIDE SEQUENCE [LARGE SCALE GENOMIC DNA]</scope>
    <source>
        <strain evidence="7 10">609u</strain>
    </source>
</reference>
<evidence type="ECO:0000313" key="8">
    <source>
        <dbReference type="EMBL" id="OYR93472.1"/>
    </source>
</evidence>
<evidence type="ECO:0000256" key="3">
    <source>
        <dbReference type="ARBA" id="ARBA00022670"/>
    </source>
</evidence>
<dbReference type="Pfam" id="PF03577">
    <property type="entry name" value="Peptidase_C69"/>
    <property type="match status" value="1"/>
</dbReference>
<dbReference type="RefSeq" id="WP_094496023.1">
    <property type="nucleotide sequence ID" value="NZ_CAPUAI010000005.1"/>
</dbReference>
<dbReference type="Proteomes" id="UP000216316">
    <property type="component" value="Unassembled WGS sequence"/>
</dbReference>
<comment type="catalytic activity">
    <reaction evidence="1">
        <text>an L-aminoacyl-L-amino acid + H2O = 2 an L-alpha-amino acid</text>
        <dbReference type="Rhea" id="RHEA:48940"/>
        <dbReference type="ChEBI" id="CHEBI:15377"/>
        <dbReference type="ChEBI" id="CHEBI:59869"/>
        <dbReference type="ChEBI" id="CHEBI:77460"/>
        <dbReference type="EC" id="3.4.13.19"/>
    </reaction>
</comment>
<dbReference type="EC" id="3.4.-.-" evidence="6"/>
<keyword evidence="10" id="KW-1185">Reference proteome</keyword>
<comment type="similarity">
    <text evidence="2 6">Belongs to the peptidase C69 family.</text>
</comment>
<evidence type="ECO:0000256" key="1">
    <source>
        <dbReference type="ARBA" id="ARBA00001670"/>
    </source>
</evidence>